<gene>
    <name evidence="1" type="ORF">CO057_02710</name>
</gene>
<reference evidence="2" key="1">
    <citation type="submission" date="2017-09" db="EMBL/GenBank/DDBJ databases">
        <title>Depth-based differentiation of microbial function through sediment-hosted aquifers and enrichment of novel symbionts in the deep terrestrial subsurface.</title>
        <authorList>
            <person name="Probst A.J."/>
            <person name="Ladd B."/>
            <person name="Jarett J.K."/>
            <person name="Geller-Mcgrath D.E."/>
            <person name="Sieber C.M.K."/>
            <person name="Emerson J.B."/>
            <person name="Anantharaman K."/>
            <person name="Thomas B.C."/>
            <person name="Malmstrom R."/>
            <person name="Stieglmeier M."/>
            <person name="Klingl A."/>
            <person name="Woyke T."/>
            <person name="Ryan C.M."/>
            <person name="Banfield J.F."/>
        </authorList>
    </citation>
    <scope>NUCLEOTIDE SEQUENCE [LARGE SCALE GENOMIC DNA]</scope>
</reference>
<evidence type="ECO:0000313" key="1">
    <source>
        <dbReference type="EMBL" id="PJC24482.1"/>
    </source>
</evidence>
<accession>A0A2M8EP06</accession>
<dbReference type="EMBL" id="PFSI01000037">
    <property type="protein sequence ID" value="PJC24482.1"/>
    <property type="molecule type" value="Genomic_DNA"/>
</dbReference>
<name>A0A2M8EP06_9BACT</name>
<dbReference type="AlphaFoldDB" id="A0A2M8EP06"/>
<proteinExistence type="predicted"/>
<sequence length="120" mass="14159">MGINAEYCPNLALRSFDQFEQGERKKEECVPKELREGEAYDFLKCGQRLYWFSNDEFWKNGQMPLCITSGDQKLSRPIASIKMIEVTHFLVGDKIWTRGKYKVIEIFKDNNIHFEGMKRV</sequence>
<organism evidence="1 2">
    <name type="scientific">Candidatus Uhrbacteria bacterium CG_4_9_14_0_2_um_filter_41_50</name>
    <dbReference type="NCBI Taxonomy" id="1975031"/>
    <lineage>
        <taxon>Bacteria</taxon>
        <taxon>Candidatus Uhriibacteriota</taxon>
    </lineage>
</organism>
<dbReference type="Proteomes" id="UP000230251">
    <property type="component" value="Unassembled WGS sequence"/>
</dbReference>
<protein>
    <submittedName>
        <fullName evidence="1">Uncharacterized protein</fullName>
    </submittedName>
</protein>
<comment type="caution">
    <text evidence="1">The sequence shown here is derived from an EMBL/GenBank/DDBJ whole genome shotgun (WGS) entry which is preliminary data.</text>
</comment>
<evidence type="ECO:0000313" key="2">
    <source>
        <dbReference type="Proteomes" id="UP000230251"/>
    </source>
</evidence>